<organism evidence="5 6">
    <name type="scientific">Halarsenatibacter silvermanii</name>
    <dbReference type="NCBI Taxonomy" id="321763"/>
    <lineage>
        <taxon>Bacteria</taxon>
        <taxon>Bacillati</taxon>
        <taxon>Bacillota</taxon>
        <taxon>Clostridia</taxon>
        <taxon>Halanaerobiales</taxon>
        <taxon>Halarsenatibacteraceae</taxon>
        <taxon>Halarsenatibacter</taxon>
    </lineage>
</organism>
<evidence type="ECO:0000256" key="2">
    <source>
        <dbReference type="ARBA" id="ARBA00022679"/>
    </source>
</evidence>
<dbReference type="OrthoDB" id="9788681at2"/>
<feature type="domain" description="Carbohydrate kinase PfkB" evidence="4">
    <location>
        <begin position="19"/>
        <end position="353"/>
    </location>
</feature>
<dbReference type="STRING" id="321763.SAMN04488692_101195"/>
<keyword evidence="6" id="KW-1185">Reference proteome</keyword>
<dbReference type="AlphaFoldDB" id="A0A1G9HFH3"/>
<evidence type="ECO:0000256" key="1">
    <source>
        <dbReference type="ARBA" id="ARBA00010688"/>
    </source>
</evidence>
<dbReference type="InterPro" id="IPR029056">
    <property type="entry name" value="Ribokinase-like"/>
</dbReference>
<dbReference type="PANTHER" id="PTHR43085">
    <property type="entry name" value="HEXOKINASE FAMILY MEMBER"/>
    <property type="match status" value="1"/>
</dbReference>
<dbReference type="Pfam" id="PF00294">
    <property type="entry name" value="PfkB"/>
    <property type="match status" value="1"/>
</dbReference>
<proteinExistence type="inferred from homology"/>
<protein>
    <submittedName>
        <fullName evidence="5">Sugar or nucleoside kinase, ribokinase family</fullName>
    </submittedName>
</protein>
<gene>
    <name evidence="5" type="ORF">SAMN04488692_101195</name>
</gene>
<comment type="similarity">
    <text evidence="1">Belongs to the carbohydrate kinase PfkB family.</text>
</comment>
<dbReference type="GO" id="GO:0016301">
    <property type="term" value="F:kinase activity"/>
    <property type="evidence" value="ECO:0007669"/>
    <property type="project" value="UniProtKB-KW"/>
</dbReference>
<reference evidence="5 6" key="1">
    <citation type="submission" date="2016-10" db="EMBL/GenBank/DDBJ databases">
        <authorList>
            <person name="de Groot N.N."/>
        </authorList>
    </citation>
    <scope>NUCLEOTIDE SEQUENCE [LARGE SCALE GENOMIC DNA]</scope>
    <source>
        <strain evidence="5 6">SLAS-1</strain>
    </source>
</reference>
<evidence type="ECO:0000313" key="6">
    <source>
        <dbReference type="Proteomes" id="UP000199476"/>
    </source>
</evidence>
<name>A0A1G9HFH3_9FIRM</name>
<dbReference type="Proteomes" id="UP000199476">
    <property type="component" value="Unassembled WGS sequence"/>
</dbReference>
<dbReference type="EMBL" id="FNGO01000001">
    <property type="protein sequence ID" value="SDL11454.1"/>
    <property type="molecule type" value="Genomic_DNA"/>
</dbReference>
<dbReference type="InterPro" id="IPR011611">
    <property type="entry name" value="PfkB_dom"/>
</dbReference>
<dbReference type="Gene3D" id="3.40.1190.20">
    <property type="match status" value="1"/>
</dbReference>
<dbReference type="SUPFAM" id="SSF53613">
    <property type="entry name" value="Ribokinase-like"/>
    <property type="match status" value="1"/>
</dbReference>
<keyword evidence="2" id="KW-0808">Transferase</keyword>
<evidence type="ECO:0000256" key="3">
    <source>
        <dbReference type="ARBA" id="ARBA00022777"/>
    </source>
</evidence>
<sequence length="388" mass="42889">MSIIVAGHLCLDMIPGWEKDNFDNLKPGSTLEVEGLNMATGGAVANTGLALHRLGLPVRMIGKIGDDHTGKLIEKIIAEKGREELTGDLLVEPDEESSYTVVLSPPDTDRIFLHYSGPNENFVPEDIDYELIEPDDIFHFGYPPLMTEMIKSNGKKLHQMYSRAKKRGAITSLDMAMPDPRAEPSGLDWNSLLKRVLPEVDIFLPGLDEILYMLDESEYREVFEKETKDISLDIVSEIARKLQELGCPIVALKLGELGIYLKTAPRLEERLTLSPNQKEGEQIHIDISEWSDRELYIPPFSVDMAGTTGAGDAAVAGFLARFHQGSSPQKALITAAAVGACSVEALDATGGVPSLEKLEERLAGGWPLEDMGLAEKGWYEHRNWYSRV</sequence>
<dbReference type="RefSeq" id="WP_089757767.1">
    <property type="nucleotide sequence ID" value="NZ_FNGO01000001.1"/>
</dbReference>
<accession>A0A1G9HFH3</accession>
<dbReference type="InterPro" id="IPR050306">
    <property type="entry name" value="PfkB_Carbo_kinase"/>
</dbReference>
<dbReference type="PANTHER" id="PTHR43085:SF57">
    <property type="entry name" value="CARBOHYDRATE KINASE PFKB DOMAIN-CONTAINING PROTEIN"/>
    <property type="match status" value="1"/>
</dbReference>
<evidence type="ECO:0000259" key="4">
    <source>
        <dbReference type="Pfam" id="PF00294"/>
    </source>
</evidence>
<keyword evidence="3 5" id="KW-0418">Kinase</keyword>
<evidence type="ECO:0000313" key="5">
    <source>
        <dbReference type="EMBL" id="SDL11454.1"/>
    </source>
</evidence>